<protein>
    <submittedName>
        <fullName evidence="1">Uncharacterized protein</fullName>
    </submittedName>
</protein>
<organism evidence="1 2">
    <name type="scientific">Aureobasidium mustum</name>
    <dbReference type="NCBI Taxonomy" id="2773714"/>
    <lineage>
        <taxon>Eukaryota</taxon>
        <taxon>Fungi</taxon>
        <taxon>Dikarya</taxon>
        <taxon>Ascomycota</taxon>
        <taxon>Pezizomycotina</taxon>
        <taxon>Dothideomycetes</taxon>
        <taxon>Dothideomycetidae</taxon>
        <taxon>Dothideales</taxon>
        <taxon>Saccotheciaceae</taxon>
        <taxon>Aureobasidium</taxon>
    </lineage>
</organism>
<dbReference type="OrthoDB" id="4483229at2759"/>
<evidence type="ECO:0000313" key="2">
    <source>
        <dbReference type="Proteomes" id="UP000714618"/>
    </source>
</evidence>
<dbReference type="AlphaFoldDB" id="A0A9N8K4G8"/>
<evidence type="ECO:0000313" key="1">
    <source>
        <dbReference type="EMBL" id="CAD0100475.1"/>
    </source>
</evidence>
<proteinExistence type="predicted"/>
<reference evidence="1" key="1">
    <citation type="submission" date="2020-06" db="EMBL/GenBank/DDBJ databases">
        <authorList>
            <person name="Onetto C."/>
        </authorList>
    </citation>
    <scope>NUCLEOTIDE SEQUENCE</scope>
</reference>
<accession>A0A9N8K4G8</accession>
<dbReference type="EMBL" id="CAIJEO010000012">
    <property type="protein sequence ID" value="CAD0100475.1"/>
    <property type="molecule type" value="Genomic_DNA"/>
</dbReference>
<name>A0A9N8K4G8_9PEZI</name>
<dbReference type="Proteomes" id="UP000714618">
    <property type="component" value="Unassembled WGS sequence"/>
</dbReference>
<sequence length="92" mass="10315">MSPTSSPAPFQDKTPKECSEILQALVKDTGSEINVENFAILDERSKEDDTVWLVQASKRSGEIKIVRGALKQTDMSLENLWVGNMNIEEFEV</sequence>
<comment type="caution">
    <text evidence="1">The sequence shown here is derived from an EMBL/GenBank/DDBJ whole genome shotgun (WGS) entry which is preliminary data.</text>
</comment>
<gene>
    <name evidence="1" type="ORF">AWRI4233_LOCUS9300</name>
</gene>
<keyword evidence="2" id="KW-1185">Reference proteome</keyword>